<evidence type="ECO:0000313" key="9">
    <source>
        <dbReference type="Proteomes" id="UP001642501"/>
    </source>
</evidence>
<comment type="subcellular location">
    <subcellularLocation>
        <location evidence="6">Preautophagosomal structure membrane</location>
        <topology evidence="6">Peripheral membrane protein</topology>
    </subcellularLocation>
</comment>
<evidence type="ECO:0000256" key="7">
    <source>
        <dbReference type="SAM" id="MobiDB-lite"/>
    </source>
</evidence>
<feature type="region of interest" description="Disordered" evidence="7">
    <location>
        <begin position="1"/>
        <end position="76"/>
    </location>
</feature>
<comment type="function">
    <text evidence="6">Ubiquitin-like protein involved in cytoplasm to vacuole transport (Cvt), autophagy vesicles formation, mitophagy, and nucleophagy.</text>
</comment>
<dbReference type="SUPFAM" id="SSF54236">
    <property type="entry name" value="Ubiquitin-like"/>
    <property type="match status" value="1"/>
</dbReference>
<dbReference type="PANTHER" id="PTHR13385:SF0">
    <property type="entry name" value="UBIQUITIN-LIKE PROTEIN ATG12"/>
    <property type="match status" value="1"/>
</dbReference>
<evidence type="ECO:0000256" key="2">
    <source>
        <dbReference type="ARBA" id="ARBA00015875"/>
    </source>
</evidence>
<evidence type="ECO:0000313" key="8">
    <source>
        <dbReference type="EMBL" id="CAK7274192.1"/>
    </source>
</evidence>
<evidence type="ECO:0000256" key="6">
    <source>
        <dbReference type="RuleBase" id="RU361201"/>
    </source>
</evidence>
<feature type="compositionally biased region" description="Pro residues" evidence="7">
    <location>
        <begin position="36"/>
        <end position="48"/>
    </location>
</feature>
<keyword evidence="9" id="KW-1185">Reference proteome</keyword>
<comment type="caution">
    <text evidence="8">The sequence shown here is derived from an EMBL/GenBank/DDBJ whole genome shotgun (WGS) entry which is preliminary data.</text>
</comment>
<protein>
    <recommendedName>
        <fullName evidence="2 6">Ubiquitin-like protein ATG12</fullName>
    </recommendedName>
</protein>
<evidence type="ECO:0000256" key="5">
    <source>
        <dbReference type="ARBA" id="ARBA00023006"/>
    </source>
</evidence>
<comment type="similarity">
    <text evidence="1 6">Belongs to the ATG12 family.</text>
</comment>
<feature type="compositionally biased region" description="Low complexity" evidence="7">
    <location>
        <begin position="21"/>
        <end position="35"/>
    </location>
</feature>
<evidence type="ECO:0000256" key="1">
    <source>
        <dbReference type="ARBA" id="ARBA00007778"/>
    </source>
</evidence>
<dbReference type="Gene3D" id="3.10.20.90">
    <property type="entry name" value="Phosphatidylinositol 3-kinase Catalytic Subunit, Chain A, domain 1"/>
    <property type="match status" value="1"/>
</dbReference>
<dbReference type="EMBL" id="CAWUOM010000158">
    <property type="protein sequence ID" value="CAK7274192.1"/>
    <property type="molecule type" value="Genomic_DNA"/>
</dbReference>
<name>A0ABP0E189_9PEZI</name>
<comment type="subunit">
    <text evidence="6">Forms a conjugate with ATG5.</text>
</comment>
<dbReference type="InterPro" id="IPR007242">
    <property type="entry name" value="Atg12"/>
</dbReference>
<feature type="compositionally biased region" description="Polar residues" evidence="7">
    <location>
        <begin position="1"/>
        <end position="18"/>
    </location>
</feature>
<proteinExistence type="inferred from homology"/>
<dbReference type="CDD" id="cd01612">
    <property type="entry name" value="Ubl_ATG12"/>
    <property type="match status" value="1"/>
</dbReference>
<gene>
    <name evidence="8" type="primary">atg12</name>
    <name evidence="8" type="ORF">SEPCBS57363_006035</name>
</gene>
<keyword evidence="6" id="KW-0653">Protein transport</keyword>
<keyword evidence="3 6" id="KW-1017">Isopeptide bond</keyword>
<organism evidence="8 9">
    <name type="scientific">Sporothrix epigloea</name>
    <dbReference type="NCBI Taxonomy" id="1892477"/>
    <lineage>
        <taxon>Eukaryota</taxon>
        <taxon>Fungi</taxon>
        <taxon>Dikarya</taxon>
        <taxon>Ascomycota</taxon>
        <taxon>Pezizomycotina</taxon>
        <taxon>Sordariomycetes</taxon>
        <taxon>Sordariomycetidae</taxon>
        <taxon>Ophiostomatales</taxon>
        <taxon>Ophiostomataceae</taxon>
        <taxon>Sporothrix</taxon>
    </lineage>
</organism>
<dbReference type="Proteomes" id="UP001642501">
    <property type="component" value="Unassembled WGS sequence"/>
</dbReference>
<dbReference type="Pfam" id="PF04110">
    <property type="entry name" value="APG12"/>
    <property type="match status" value="1"/>
</dbReference>
<evidence type="ECO:0000256" key="4">
    <source>
        <dbReference type="ARBA" id="ARBA00022786"/>
    </source>
</evidence>
<keyword evidence="6" id="KW-0472">Membrane</keyword>
<dbReference type="InterPro" id="IPR029071">
    <property type="entry name" value="Ubiquitin-like_domsf"/>
</dbReference>
<feature type="compositionally biased region" description="Acidic residues" evidence="7">
    <location>
        <begin position="54"/>
        <end position="68"/>
    </location>
</feature>
<accession>A0ABP0E189</accession>
<evidence type="ECO:0000256" key="3">
    <source>
        <dbReference type="ARBA" id="ARBA00022499"/>
    </source>
</evidence>
<dbReference type="PANTHER" id="PTHR13385">
    <property type="entry name" value="AUTOPHAGY PROTEIN 12"/>
    <property type="match status" value="1"/>
</dbReference>
<keyword evidence="4 6" id="KW-0833">Ubl conjugation pathway</keyword>
<keyword evidence="5 6" id="KW-0072">Autophagy</keyword>
<reference evidence="8 9" key="1">
    <citation type="submission" date="2024-01" db="EMBL/GenBank/DDBJ databases">
        <authorList>
            <person name="Allen C."/>
            <person name="Tagirdzhanova G."/>
        </authorList>
    </citation>
    <scope>NUCLEOTIDE SEQUENCE [LARGE SCALE GENOMIC DNA]</scope>
    <source>
        <strain evidence="8 9">CBS 573.63</strain>
    </source>
</reference>
<sequence length="202" mass="21534">MSSPSRSPQLQDNDNTGRFFTPSAVLTSTSASPALSPSPPMFSPPVSPTPFSAADDEPPTEENDDEDYTNPRGQDIPLTMTASTVLLNLPRDATAALATAGQFAKDKVVVRFKPVGSAPPLSGATGTGSADVRRKITATQKFEVVVAFVRRALRVQESESVFLYINSSFAPALDEVVGNLHQCFKDSHDQLNVSYSLTPAFG</sequence>
<keyword evidence="6" id="KW-0813">Transport</keyword>